<organism evidence="1 2">
    <name type="scientific">Parasutterella excrementihominis</name>
    <dbReference type="NCBI Taxonomy" id="487175"/>
    <lineage>
        <taxon>Bacteria</taxon>
        <taxon>Pseudomonadati</taxon>
        <taxon>Pseudomonadota</taxon>
        <taxon>Betaproteobacteria</taxon>
        <taxon>Burkholderiales</taxon>
        <taxon>Sutterellaceae</taxon>
        <taxon>Parasutterella</taxon>
    </lineage>
</organism>
<gene>
    <name evidence="1" type="ORF">GMD42_05300</name>
</gene>
<protein>
    <recommendedName>
        <fullName evidence="3">AlpA family phage regulatory protein</fullName>
    </recommendedName>
</protein>
<evidence type="ECO:0000313" key="2">
    <source>
        <dbReference type="Proteomes" id="UP000462362"/>
    </source>
</evidence>
<evidence type="ECO:0000313" key="1">
    <source>
        <dbReference type="EMBL" id="MTU43044.1"/>
    </source>
</evidence>
<accession>A0A6I3S2Y0</accession>
<dbReference type="RefSeq" id="WP_149879569.1">
    <property type="nucleotide sequence ID" value="NZ_WNCA01000029.1"/>
</dbReference>
<dbReference type="EMBL" id="WNCL01000012">
    <property type="protein sequence ID" value="MTU43044.1"/>
    <property type="molecule type" value="Genomic_DNA"/>
</dbReference>
<proteinExistence type="predicted"/>
<dbReference type="AlphaFoldDB" id="A0A6I3S2Y0"/>
<evidence type="ECO:0008006" key="3">
    <source>
        <dbReference type="Google" id="ProtNLM"/>
    </source>
</evidence>
<dbReference type="Proteomes" id="UP000462362">
    <property type="component" value="Unassembled WGS sequence"/>
</dbReference>
<reference evidence="1 2" key="1">
    <citation type="journal article" date="2019" name="Nat. Med.">
        <title>A library of human gut bacterial isolates paired with longitudinal multiomics data enables mechanistic microbiome research.</title>
        <authorList>
            <person name="Poyet M."/>
            <person name="Groussin M."/>
            <person name="Gibbons S.M."/>
            <person name="Avila-Pacheco J."/>
            <person name="Jiang X."/>
            <person name="Kearney S.M."/>
            <person name="Perrotta A.R."/>
            <person name="Berdy B."/>
            <person name="Zhao S."/>
            <person name="Lieberman T.D."/>
            <person name="Swanson P.K."/>
            <person name="Smith M."/>
            <person name="Roesemann S."/>
            <person name="Alexander J.E."/>
            <person name="Rich S.A."/>
            <person name="Livny J."/>
            <person name="Vlamakis H."/>
            <person name="Clish C."/>
            <person name="Bullock K."/>
            <person name="Deik A."/>
            <person name="Scott J."/>
            <person name="Pierce K.A."/>
            <person name="Xavier R.J."/>
            <person name="Alm E.J."/>
        </authorList>
    </citation>
    <scope>NUCLEOTIDE SEQUENCE [LARGE SCALE GENOMIC DNA]</scope>
    <source>
        <strain evidence="1 2">BIOML-A2</strain>
    </source>
</reference>
<sequence length="169" mass="19887">MAESSFDFGKRANCYVPEYRSQYHCGWLRASALCYVFCLDREQFLEYIRCADFPKPTRISRVIRVWNVSEVAYWLRRNKRNRRAEDYIAKVENEIHVKAIVNIPILMKKATLARYIGITAPVMELLVKRGNGFPKGVKAFASVPQYCVCDVNDWMFSNRVENPRRLVFF</sequence>
<name>A0A6I3S2Y0_9BURK</name>
<comment type="caution">
    <text evidence="1">The sequence shown here is derived from an EMBL/GenBank/DDBJ whole genome shotgun (WGS) entry which is preliminary data.</text>
</comment>